<comment type="caution">
    <text evidence="2">The sequence shown here is derived from an EMBL/GenBank/DDBJ whole genome shotgun (WGS) entry which is preliminary data.</text>
</comment>
<gene>
    <name evidence="2" type="ORF">KHA93_18825</name>
</gene>
<reference evidence="2 3" key="1">
    <citation type="submission" date="2021-05" db="EMBL/GenBank/DDBJ databases">
        <title>Novel Bacillus species.</title>
        <authorList>
            <person name="Liu G."/>
        </authorList>
    </citation>
    <scope>NUCLEOTIDE SEQUENCE [LARGE SCALE GENOMIC DNA]</scope>
    <source>
        <strain evidence="2 3">FJAT-49732</strain>
    </source>
</reference>
<feature type="domain" description="N-acetyltransferase" evidence="1">
    <location>
        <begin position="10"/>
        <end position="151"/>
    </location>
</feature>
<dbReference type="AlphaFoldDB" id="A0A942TNS5"/>
<dbReference type="Gene3D" id="3.40.630.30">
    <property type="match status" value="1"/>
</dbReference>
<evidence type="ECO:0000259" key="1">
    <source>
        <dbReference type="PROSITE" id="PS51186"/>
    </source>
</evidence>
<dbReference type="Proteomes" id="UP000682713">
    <property type="component" value="Unassembled WGS sequence"/>
</dbReference>
<dbReference type="CDD" id="cd04301">
    <property type="entry name" value="NAT_SF"/>
    <property type="match status" value="1"/>
</dbReference>
<organism evidence="2 3">
    <name type="scientific">Lederbergia citrisecunda</name>
    <dbReference type="NCBI Taxonomy" id="2833583"/>
    <lineage>
        <taxon>Bacteria</taxon>
        <taxon>Bacillati</taxon>
        <taxon>Bacillota</taxon>
        <taxon>Bacilli</taxon>
        <taxon>Bacillales</taxon>
        <taxon>Bacillaceae</taxon>
        <taxon>Lederbergia</taxon>
    </lineage>
</organism>
<sequence length="151" mass="18259">MEVSITKDYGLIAILNKSVHELHVELYPNYFNEYDFDKVRSFLEGIIQKDNQLFLLLKNENETLGYAWIEIKEYEENVFKKGYKSVYVHQLNVLKPNRGLGSILMDKIYEIAREHEIELVELDYWAKNQVAERFYQKQGYVKYREFLYKRL</sequence>
<evidence type="ECO:0000313" key="2">
    <source>
        <dbReference type="EMBL" id="MBS4201660.1"/>
    </source>
</evidence>
<evidence type="ECO:0000313" key="3">
    <source>
        <dbReference type="Proteomes" id="UP000682713"/>
    </source>
</evidence>
<dbReference type="GO" id="GO:0016747">
    <property type="term" value="F:acyltransferase activity, transferring groups other than amino-acyl groups"/>
    <property type="evidence" value="ECO:0007669"/>
    <property type="project" value="InterPro"/>
</dbReference>
<dbReference type="InterPro" id="IPR000182">
    <property type="entry name" value="GNAT_dom"/>
</dbReference>
<keyword evidence="3" id="KW-1185">Reference proteome</keyword>
<proteinExistence type="predicted"/>
<accession>A0A942TNS5</accession>
<dbReference type="EMBL" id="JAGYPJ010000001">
    <property type="protein sequence ID" value="MBS4201660.1"/>
    <property type="molecule type" value="Genomic_DNA"/>
</dbReference>
<dbReference type="SUPFAM" id="SSF55729">
    <property type="entry name" value="Acyl-CoA N-acyltransferases (Nat)"/>
    <property type="match status" value="1"/>
</dbReference>
<dbReference type="Pfam" id="PF00583">
    <property type="entry name" value="Acetyltransf_1"/>
    <property type="match status" value="1"/>
</dbReference>
<dbReference type="PROSITE" id="PS51186">
    <property type="entry name" value="GNAT"/>
    <property type="match status" value="1"/>
</dbReference>
<dbReference type="RefSeq" id="WP_213112109.1">
    <property type="nucleotide sequence ID" value="NZ_JAGYPJ010000001.1"/>
</dbReference>
<name>A0A942TNS5_9BACI</name>
<protein>
    <submittedName>
        <fullName evidence="2">GNAT family N-acetyltransferase</fullName>
    </submittedName>
</protein>
<dbReference type="InterPro" id="IPR016181">
    <property type="entry name" value="Acyl_CoA_acyltransferase"/>
</dbReference>